<dbReference type="InterPro" id="IPR009057">
    <property type="entry name" value="Homeodomain-like_sf"/>
</dbReference>
<sequence length="401" mass="42380">MGSQQFCLKWKSHYSNLLSALDQLVFSEALTDVTVACEGLSLKAHRVVLAACSPFFQSLFVENQCQHPIVILKDFKFSELRAIVDFMYHGEVNVSREHLSSLLKAAEALQVKGLTDLTSDTPELADQMPSLTTSEVHSAEAESAPSASCGAKRLLKSAATSKRKRVRPQHVTPRQQESHASSNEEPDGENSTEGEGSLPPSAHAGSAAHSPPERARPPRRAASSSVLEALLSMKELKCSGQASEGPGSEPEFEPSRLLEQALAGGDNGPDSSFPDGDCHQKLFPASSQLSLLATAKMLESQSGAGGASLVPEAEGDASAVLATLATSGESSCSGSGSSQSAQSLFPARGGRNSGWTEDQMQKALSAVFAEGIPMTTAARRFGIPKTTLLYRLQNSLKGPKT</sequence>
<dbReference type="GO" id="GO:0003677">
    <property type="term" value="F:DNA binding"/>
    <property type="evidence" value="ECO:0007669"/>
    <property type="project" value="InterPro"/>
</dbReference>
<feature type="domain" description="BTB" evidence="4">
    <location>
        <begin position="31"/>
        <end position="96"/>
    </location>
</feature>
<dbReference type="PANTHER" id="PTHR23110:SF109">
    <property type="entry name" value="FI07618P-RELATED"/>
    <property type="match status" value="1"/>
</dbReference>
<feature type="region of interest" description="Disordered" evidence="3">
    <location>
        <begin position="330"/>
        <end position="354"/>
    </location>
</feature>
<dbReference type="Gene3D" id="3.30.710.10">
    <property type="entry name" value="Potassium Channel Kv1.1, Chain A"/>
    <property type="match status" value="1"/>
</dbReference>
<accession>A0A131XVU9</accession>
<dbReference type="InterPro" id="IPR051095">
    <property type="entry name" value="Dros_DevTransReg"/>
</dbReference>
<feature type="region of interest" description="Disordered" evidence="3">
    <location>
        <begin position="237"/>
        <end position="280"/>
    </location>
</feature>
<dbReference type="InterPro" id="IPR000210">
    <property type="entry name" value="BTB/POZ_dom"/>
</dbReference>
<protein>
    <recommendedName>
        <fullName evidence="4">BTB domain-containing protein</fullName>
    </recommendedName>
</protein>
<dbReference type="PROSITE" id="PS50097">
    <property type="entry name" value="BTB"/>
    <property type="match status" value="1"/>
</dbReference>
<dbReference type="AlphaFoldDB" id="A0A131XVU9"/>
<dbReference type="InterPro" id="IPR007889">
    <property type="entry name" value="HTH_Psq"/>
</dbReference>
<dbReference type="EMBL" id="GEFM01004372">
    <property type="protein sequence ID" value="JAP71424.1"/>
    <property type="molecule type" value="mRNA"/>
</dbReference>
<feature type="compositionally biased region" description="Polar residues" evidence="3">
    <location>
        <begin position="172"/>
        <end position="183"/>
    </location>
</feature>
<feature type="region of interest" description="Disordered" evidence="3">
    <location>
        <begin position="119"/>
        <end position="225"/>
    </location>
</feature>
<evidence type="ECO:0000259" key="4">
    <source>
        <dbReference type="PROSITE" id="PS50097"/>
    </source>
</evidence>
<dbReference type="Pfam" id="PF00651">
    <property type="entry name" value="BTB"/>
    <property type="match status" value="1"/>
</dbReference>
<dbReference type="Gene3D" id="1.10.10.60">
    <property type="entry name" value="Homeodomain-like"/>
    <property type="match status" value="1"/>
</dbReference>
<dbReference type="GO" id="GO:0005634">
    <property type="term" value="C:nucleus"/>
    <property type="evidence" value="ECO:0007669"/>
    <property type="project" value="UniProtKB-SubCell"/>
</dbReference>
<dbReference type="SUPFAM" id="SSF46689">
    <property type="entry name" value="Homeodomain-like"/>
    <property type="match status" value="1"/>
</dbReference>
<dbReference type="Pfam" id="PF05225">
    <property type="entry name" value="HTH_psq"/>
    <property type="match status" value="1"/>
</dbReference>
<evidence type="ECO:0000313" key="5">
    <source>
        <dbReference type="EMBL" id="JAP71424.1"/>
    </source>
</evidence>
<dbReference type="SUPFAM" id="SSF54695">
    <property type="entry name" value="POZ domain"/>
    <property type="match status" value="1"/>
</dbReference>
<keyword evidence="2" id="KW-0539">Nucleus</keyword>
<name>A0A131XVU9_IXORI</name>
<evidence type="ECO:0000256" key="1">
    <source>
        <dbReference type="ARBA" id="ARBA00004123"/>
    </source>
</evidence>
<dbReference type="GO" id="GO:0006357">
    <property type="term" value="P:regulation of transcription by RNA polymerase II"/>
    <property type="evidence" value="ECO:0007669"/>
    <property type="project" value="TreeGrafter"/>
</dbReference>
<feature type="compositionally biased region" description="Low complexity" evidence="3">
    <location>
        <begin position="330"/>
        <end position="343"/>
    </location>
</feature>
<reference evidence="5" key="1">
    <citation type="submission" date="2016-02" db="EMBL/GenBank/DDBJ databases">
        <title>RNAseq analyses of the midgut from blood- or serum-fed Ixodes ricinus ticks.</title>
        <authorList>
            <person name="Perner J."/>
            <person name="Provaznik J."/>
            <person name="Schrenkova J."/>
            <person name="Urbanova V."/>
            <person name="Ribeiro J.M."/>
            <person name="Kopacek P."/>
        </authorList>
    </citation>
    <scope>NUCLEOTIDE SEQUENCE</scope>
    <source>
        <tissue evidence="5">Gut</tissue>
    </source>
</reference>
<dbReference type="PANTHER" id="PTHR23110">
    <property type="entry name" value="BTB DOMAIN TRANSCRIPTION FACTOR"/>
    <property type="match status" value="1"/>
</dbReference>
<comment type="subcellular location">
    <subcellularLocation>
        <location evidence="1">Nucleus</location>
    </subcellularLocation>
</comment>
<feature type="compositionally biased region" description="Low complexity" evidence="3">
    <location>
        <begin position="141"/>
        <end position="151"/>
    </location>
</feature>
<dbReference type="InterPro" id="IPR011333">
    <property type="entry name" value="SKP1/BTB/POZ_sf"/>
</dbReference>
<feature type="compositionally biased region" description="Low complexity" evidence="3">
    <location>
        <begin position="196"/>
        <end position="210"/>
    </location>
</feature>
<proteinExistence type="evidence at transcript level"/>
<organism evidence="5">
    <name type="scientific">Ixodes ricinus</name>
    <name type="common">Common tick</name>
    <name type="synonym">Acarus ricinus</name>
    <dbReference type="NCBI Taxonomy" id="34613"/>
    <lineage>
        <taxon>Eukaryota</taxon>
        <taxon>Metazoa</taxon>
        <taxon>Ecdysozoa</taxon>
        <taxon>Arthropoda</taxon>
        <taxon>Chelicerata</taxon>
        <taxon>Arachnida</taxon>
        <taxon>Acari</taxon>
        <taxon>Parasitiformes</taxon>
        <taxon>Ixodida</taxon>
        <taxon>Ixodoidea</taxon>
        <taxon>Ixodidae</taxon>
        <taxon>Ixodinae</taxon>
        <taxon>Ixodes</taxon>
    </lineage>
</organism>
<evidence type="ECO:0000256" key="2">
    <source>
        <dbReference type="ARBA" id="ARBA00023242"/>
    </source>
</evidence>
<dbReference type="SMART" id="SM00225">
    <property type="entry name" value="BTB"/>
    <property type="match status" value="1"/>
</dbReference>
<dbReference type="CDD" id="cd18315">
    <property type="entry name" value="BTB_POZ_BAB-like"/>
    <property type="match status" value="1"/>
</dbReference>
<evidence type="ECO:0000256" key="3">
    <source>
        <dbReference type="SAM" id="MobiDB-lite"/>
    </source>
</evidence>